<name>A0A0I9S9C2_BACFG</name>
<dbReference type="AlphaFoldDB" id="A0A0I9S9C2"/>
<dbReference type="Pfam" id="PF20186">
    <property type="entry name" value="DUF6549"/>
    <property type="match status" value="1"/>
</dbReference>
<evidence type="ECO:0000313" key="1">
    <source>
        <dbReference type="EMBL" id="KFX74663.1"/>
    </source>
</evidence>
<gene>
    <name evidence="1" type="ORF">EE52_0210560</name>
</gene>
<proteinExistence type="predicted"/>
<organism evidence="1">
    <name type="scientific">Bacteroides fragilis</name>
    <dbReference type="NCBI Taxonomy" id="817"/>
    <lineage>
        <taxon>Bacteria</taxon>
        <taxon>Pseudomonadati</taxon>
        <taxon>Bacteroidota</taxon>
        <taxon>Bacteroidia</taxon>
        <taxon>Bacteroidales</taxon>
        <taxon>Bacteroidaceae</taxon>
        <taxon>Bacteroides</taxon>
    </lineage>
</organism>
<accession>A0A0I9S9C2</accession>
<dbReference type="RefSeq" id="WP_044300298.1">
    <property type="nucleotide sequence ID" value="NZ_CP036542.1"/>
</dbReference>
<protein>
    <submittedName>
        <fullName evidence="1">Uncharacterized protein</fullName>
    </submittedName>
</protein>
<dbReference type="InterPro" id="IPR046679">
    <property type="entry name" value="DUF6549"/>
</dbReference>
<dbReference type="EMBL" id="JMZZ02000108">
    <property type="protein sequence ID" value="KFX74663.1"/>
    <property type="molecule type" value="Genomic_DNA"/>
</dbReference>
<reference evidence="1" key="2">
    <citation type="submission" date="2014-07" db="EMBL/GenBank/DDBJ databases">
        <title>Genetics and epidemiology of antimicrobial resistance in B. fragilis group.</title>
        <authorList>
            <person name="Sydenham T.V."/>
            <person name="Hasman H."/>
            <person name="Kemp M."/>
            <person name="Justesen U.S."/>
        </authorList>
    </citation>
    <scope>NUCLEOTIDE SEQUENCE [LARGE SCALE GENOMIC DNA]</scope>
    <source>
        <strain evidence="1">DCMOUH0018B</strain>
    </source>
</reference>
<sequence length="205" mass="23578">MRNKAFLILIALCGLLMAATFGLWAYCSKLKSEKERLDGNQTALLEKIKFYQTESGKSAASVQALTLSKSEVEKHCADLTNTVKELDLKVKRLQAASTNATKTEVEVQTIVKDSIIYRDTSYLKVQAIRWKDPWINVDGLIMPDKKLDLRIQSVDTLFQVVHRVPKQWLFFRWGTKAIRQEVVSSNPHTKIVYSEYIELKKRKKK</sequence>
<reference evidence="1" key="1">
    <citation type="book" date="2014" name="THE 24TH EUROPEAN CONGRESS OF CLINICAL MICROBIOLOGY AND INFECTIOUS DISEASES" publisher="ECCMID 2014" city="Barcelona, Spain">
        <title>Identification of resistance genes in three multidrug-resistant Bacteroides fragilis isolates by whole genome sequencing.</title>
        <editorList>
            <person name="Unknown"/>
            <person name="A."/>
        </editorList>
        <authorList>
            <person name="Sydenham T.V."/>
            <person name="Hasman H."/>
            <person name="Wang M."/>
            <person name="Soki J."/>
            <person name="Nagy E."/>
            <person name="Justesen U.S."/>
        </authorList>
    </citation>
    <scope>NUCLEOTIDE SEQUENCE</scope>
    <source>
        <strain evidence="1">DCMOUH0018B</strain>
    </source>
</reference>
<dbReference type="PATRIC" id="fig|817.53.peg.2183"/>
<dbReference type="GeneID" id="61676474"/>
<comment type="caution">
    <text evidence="1">The sequence shown here is derived from an EMBL/GenBank/DDBJ whole genome shotgun (WGS) entry which is preliminary data.</text>
</comment>